<keyword evidence="12" id="KW-1185">Reference proteome</keyword>
<reference evidence="11 12" key="1">
    <citation type="journal article" date="2017" name="Gigascience">
        <title>Genome sequence of the small brown planthopper, Laodelphax striatellus.</title>
        <authorList>
            <person name="Zhu J."/>
            <person name="Jiang F."/>
            <person name="Wang X."/>
            <person name="Yang P."/>
            <person name="Bao Y."/>
            <person name="Zhao W."/>
            <person name="Wang W."/>
            <person name="Lu H."/>
            <person name="Wang Q."/>
            <person name="Cui N."/>
            <person name="Li J."/>
            <person name="Chen X."/>
            <person name="Luo L."/>
            <person name="Yu J."/>
            <person name="Kang L."/>
            <person name="Cui F."/>
        </authorList>
    </citation>
    <scope>NUCLEOTIDE SEQUENCE [LARGE SCALE GENOMIC DNA]</scope>
    <source>
        <strain evidence="11">Lst14</strain>
    </source>
</reference>
<evidence type="ECO:0000256" key="1">
    <source>
        <dbReference type="ARBA" id="ARBA00004120"/>
    </source>
</evidence>
<feature type="region of interest" description="Disordered" evidence="9">
    <location>
        <begin position="481"/>
        <end position="511"/>
    </location>
</feature>
<keyword evidence="3" id="KW-0963">Cytoplasm</keyword>
<dbReference type="PANTHER" id="PTHR18879">
    <property type="entry name" value="CENTROSOMAL PROTEIN OF 290 KDA"/>
    <property type="match status" value="1"/>
</dbReference>
<evidence type="ECO:0000256" key="9">
    <source>
        <dbReference type="SAM" id="MobiDB-lite"/>
    </source>
</evidence>
<evidence type="ECO:0000256" key="2">
    <source>
        <dbReference type="ARBA" id="ARBA00004300"/>
    </source>
</evidence>
<dbReference type="InterPro" id="IPR026201">
    <property type="entry name" value="Cep290"/>
</dbReference>
<proteinExistence type="predicted"/>
<evidence type="ECO:0000313" key="12">
    <source>
        <dbReference type="Proteomes" id="UP000291343"/>
    </source>
</evidence>
<keyword evidence="10" id="KW-0472">Membrane</keyword>
<feature type="coiled-coil region" evidence="8">
    <location>
        <begin position="29"/>
        <end position="126"/>
    </location>
</feature>
<feature type="region of interest" description="Disordered" evidence="9">
    <location>
        <begin position="161"/>
        <end position="200"/>
    </location>
</feature>
<name>A0A482XBB5_LAOST</name>
<sequence>MNSSSSILLYHIIIVHYVSFVLQTTVTSLQNIVNQKEETISRYQTLLEEAREEHSTAIQALRQEMNALEEELNKQTIAASSRVMIDKESSRPEQVRVLVEKYLCRIHELEDEMGQARDQIKQLTTQLNDCHKSLSAQHDNIKPPSQRSDKRVDYLLKEVAEAEEQSNDNSTDKDGKDDSDDDSETTESENAKDHDGKDLKRDYNKLADQLRDQNELIEKLNQTIADLKNNKGESVSRERLRSELERKKRRIEMLESKVEEDKVEISRLRHQLTSRPTRPEGVGSLKEEQLQKRIKALEEDLNEAHLREEKERESHRNKCAEEVERWQERKRWQNINDKLRNQVKTQSTQIETLKSCQQRFRDTITRLERERNTLDSKLKSVKGSIPAQNLIEDLEREVKQLKARNDFLKKTSEVASTSSLSEVIECQQRKIEALQIAQKGDSALTEEVERLQERKGQLQKANIRLEGENLKLKLELEKRRTMQLDSDGSPESDGSDRALSRDMSNKKSKRSYEDLEKAVTVLRKVVEKLQHENKKLKTSEPHHMREDKVYVEKLQMELQKAQESYMDSLDKISSLEAHLKVEKENYRMVQEQLLQKARLLTKCKILLERAAVREKALNEQVSDLQKLIPPESLQGTYHNTLH</sequence>
<evidence type="ECO:0000256" key="5">
    <source>
        <dbReference type="ARBA" id="ARBA00023054"/>
    </source>
</evidence>
<dbReference type="GO" id="GO:0035869">
    <property type="term" value="C:ciliary transition zone"/>
    <property type="evidence" value="ECO:0007669"/>
    <property type="project" value="TreeGrafter"/>
</dbReference>
<feature type="coiled-coil region" evidence="8">
    <location>
        <begin position="364"/>
        <end position="411"/>
    </location>
</feature>
<dbReference type="PANTHER" id="PTHR18879:SF20">
    <property type="entry name" value="CENTROSOMAL PROTEIN OF 290 KDA"/>
    <property type="match status" value="1"/>
</dbReference>
<evidence type="ECO:0000256" key="3">
    <source>
        <dbReference type="ARBA" id="ARBA00022490"/>
    </source>
</evidence>
<dbReference type="Proteomes" id="UP000291343">
    <property type="component" value="Unassembled WGS sequence"/>
</dbReference>
<gene>
    <name evidence="11" type="ORF">LSTR_LSTR001526</name>
</gene>
<dbReference type="AlphaFoldDB" id="A0A482XBB5"/>
<keyword evidence="5 8" id="KW-0175">Coiled coil</keyword>
<dbReference type="EMBL" id="QKKF02012754">
    <property type="protein sequence ID" value="RZF43265.1"/>
    <property type="molecule type" value="Genomic_DNA"/>
</dbReference>
<protein>
    <recommendedName>
        <fullName evidence="13">Centrosomal protein of 162 kDa</fullName>
    </recommendedName>
</protein>
<dbReference type="OrthoDB" id="6351660at2759"/>
<evidence type="ECO:0000313" key="11">
    <source>
        <dbReference type="EMBL" id="RZF43265.1"/>
    </source>
</evidence>
<evidence type="ECO:0008006" key="13">
    <source>
        <dbReference type="Google" id="ProtNLM"/>
    </source>
</evidence>
<dbReference type="STRING" id="195883.A0A482XBB5"/>
<comment type="subcellular location">
    <subcellularLocation>
        <location evidence="1">Cytoplasm</location>
        <location evidence="1">Cytoskeleton</location>
        <location evidence="1">Cilium basal body</location>
    </subcellularLocation>
    <subcellularLocation>
        <location evidence="2">Cytoplasm</location>
        <location evidence="2">Cytoskeleton</location>
        <location evidence="2">Microtubule organizing center</location>
        <location evidence="2">Centrosome</location>
    </subcellularLocation>
</comment>
<dbReference type="GO" id="GO:1905349">
    <property type="term" value="P:ciliary transition zone assembly"/>
    <property type="evidence" value="ECO:0007669"/>
    <property type="project" value="TreeGrafter"/>
</dbReference>
<dbReference type="FunCoup" id="A0A482XBB5">
    <property type="interactions" value="703"/>
</dbReference>
<feature type="coiled-coil region" evidence="8">
    <location>
        <begin position="441"/>
        <end position="468"/>
    </location>
</feature>
<evidence type="ECO:0000256" key="8">
    <source>
        <dbReference type="SAM" id="Coils"/>
    </source>
</evidence>
<accession>A0A482XBB5</accession>
<dbReference type="GO" id="GO:0097711">
    <property type="term" value="P:ciliary basal body-plasma membrane docking"/>
    <property type="evidence" value="ECO:0007669"/>
    <property type="project" value="TreeGrafter"/>
</dbReference>
<dbReference type="GO" id="GO:1905515">
    <property type="term" value="P:non-motile cilium assembly"/>
    <property type="evidence" value="ECO:0007669"/>
    <property type="project" value="TreeGrafter"/>
</dbReference>
<keyword evidence="10" id="KW-1133">Transmembrane helix</keyword>
<evidence type="ECO:0000256" key="7">
    <source>
        <dbReference type="ARBA" id="ARBA00023273"/>
    </source>
</evidence>
<dbReference type="InParanoid" id="A0A482XBB5"/>
<evidence type="ECO:0000256" key="6">
    <source>
        <dbReference type="ARBA" id="ARBA00023212"/>
    </source>
</evidence>
<dbReference type="GO" id="GO:0034451">
    <property type="term" value="C:centriolar satellite"/>
    <property type="evidence" value="ECO:0007669"/>
    <property type="project" value="TreeGrafter"/>
</dbReference>
<feature type="transmembrane region" description="Helical" evidence="10">
    <location>
        <begin position="7"/>
        <end position="26"/>
    </location>
</feature>
<dbReference type="SMR" id="A0A482XBB5"/>
<evidence type="ECO:0000256" key="4">
    <source>
        <dbReference type="ARBA" id="ARBA00022794"/>
    </source>
</evidence>
<feature type="compositionally biased region" description="Basic and acidic residues" evidence="9">
    <location>
        <begin position="494"/>
        <end position="511"/>
    </location>
</feature>
<keyword evidence="7" id="KW-0966">Cell projection</keyword>
<evidence type="ECO:0000256" key="10">
    <source>
        <dbReference type="SAM" id="Phobius"/>
    </source>
</evidence>
<keyword evidence="6" id="KW-0206">Cytoskeleton</keyword>
<feature type="compositionally biased region" description="Basic and acidic residues" evidence="9">
    <location>
        <begin position="189"/>
        <end position="200"/>
    </location>
</feature>
<keyword evidence="4" id="KW-0970">Cilium biogenesis/degradation</keyword>
<organism evidence="11 12">
    <name type="scientific">Laodelphax striatellus</name>
    <name type="common">Small brown planthopper</name>
    <name type="synonym">Delphax striatella</name>
    <dbReference type="NCBI Taxonomy" id="195883"/>
    <lineage>
        <taxon>Eukaryota</taxon>
        <taxon>Metazoa</taxon>
        <taxon>Ecdysozoa</taxon>
        <taxon>Arthropoda</taxon>
        <taxon>Hexapoda</taxon>
        <taxon>Insecta</taxon>
        <taxon>Pterygota</taxon>
        <taxon>Neoptera</taxon>
        <taxon>Paraneoptera</taxon>
        <taxon>Hemiptera</taxon>
        <taxon>Auchenorrhyncha</taxon>
        <taxon>Fulgoroidea</taxon>
        <taxon>Delphacidae</taxon>
        <taxon>Criomorphinae</taxon>
        <taxon>Laodelphax</taxon>
    </lineage>
</organism>
<feature type="compositionally biased region" description="Acidic residues" evidence="9">
    <location>
        <begin position="177"/>
        <end position="187"/>
    </location>
</feature>
<feature type="coiled-coil region" evidence="8">
    <location>
        <begin position="512"/>
        <end position="627"/>
    </location>
</feature>
<comment type="caution">
    <text evidence="11">The sequence shown here is derived from an EMBL/GenBank/DDBJ whole genome shotgun (WGS) entry which is preliminary data.</text>
</comment>
<keyword evidence="10" id="KW-0812">Transmembrane</keyword>